<organism evidence="1">
    <name type="scientific">Arundo donax</name>
    <name type="common">Giant reed</name>
    <name type="synonym">Donax arundinaceus</name>
    <dbReference type="NCBI Taxonomy" id="35708"/>
    <lineage>
        <taxon>Eukaryota</taxon>
        <taxon>Viridiplantae</taxon>
        <taxon>Streptophyta</taxon>
        <taxon>Embryophyta</taxon>
        <taxon>Tracheophyta</taxon>
        <taxon>Spermatophyta</taxon>
        <taxon>Magnoliopsida</taxon>
        <taxon>Liliopsida</taxon>
        <taxon>Poales</taxon>
        <taxon>Poaceae</taxon>
        <taxon>PACMAD clade</taxon>
        <taxon>Arundinoideae</taxon>
        <taxon>Arundineae</taxon>
        <taxon>Arundo</taxon>
    </lineage>
</organism>
<dbReference type="EMBL" id="GBRH01264683">
    <property type="protein sequence ID" value="JAD33212.1"/>
    <property type="molecule type" value="Transcribed_RNA"/>
</dbReference>
<proteinExistence type="predicted"/>
<sequence length="22" mass="2478">MQSMSVTRPKISISTYLTIHSP</sequence>
<evidence type="ECO:0000313" key="1">
    <source>
        <dbReference type="EMBL" id="JAD33212.1"/>
    </source>
</evidence>
<accession>A0A0A8ZEB3</accession>
<reference evidence="1" key="2">
    <citation type="journal article" date="2015" name="Data Brief">
        <title>Shoot transcriptome of the giant reed, Arundo donax.</title>
        <authorList>
            <person name="Barrero R.A."/>
            <person name="Guerrero F.D."/>
            <person name="Moolhuijzen P."/>
            <person name="Goolsby J.A."/>
            <person name="Tidwell J."/>
            <person name="Bellgard S.E."/>
            <person name="Bellgard M.I."/>
        </authorList>
    </citation>
    <scope>NUCLEOTIDE SEQUENCE</scope>
    <source>
        <tissue evidence="1">Shoot tissue taken approximately 20 cm above the soil surface</tissue>
    </source>
</reference>
<dbReference type="AlphaFoldDB" id="A0A0A8ZEB3"/>
<reference evidence="1" key="1">
    <citation type="submission" date="2014-09" db="EMBL/GenBank/DDBJ databases">
        <authorList>
            <person name="Magalhaes I.L.F."/>
            <person name="Oliveira U."/>
            <person name="Santos F.R."/>
            <person name="Vidigal T.H.D.A."/>
            <person name="Brescovit A.D."/>
            <person name="Santos A.J."/>
        </authorList>
    </citation>
    <scope>NUCLEOTIDE SEQUENCE</scope>
    <source>
        <tissue evidence="1">Shoot tissue taken approximately 20 cm above the soil surface</tissue>
    </source>
</reference>
<protein>
    <submittedName>
        <fullName evidence="1">Uncharacterized protein</fullName>
    </submittedName>
</protein>
<name>A0A0A8ZEB3_ARUDO</name>